<feature type="transmembrane region" description="Helical" evidence="10">
    <location>
        <begin position="16"/>
        <end position="34"/>
    </location>
</feature>
<organism evidence="11 12">
    <name type="scientific">Daphnia galeata</name>
    <dbReference type="NCBI Taxonomy" id="27404"/>
    <lineage>
        <taxon>Eukaryota</taxon>
        <taxon>Metazoa</taxon>
        <taxon>Ecdysozoa</taxon>
        <taxon>Arthropoda</taxon>
        <taxon>Crustacea</taxon>
        <taxon>Branchiopoda</taxon>
        <taxon>Diplostraca</taxon>
        <taxon>Cladocera</taxon>
        <taxon>Anomopoda</taxon>
        <taxon>Daphniidae</taxon>
        <taxon>Daphnia</taxon>
    </lineage>
</organism>
<gene>
    <name evidence="11" type="ORF">DGAL_LOCUS15366</name>
</gene>
<evidence type="ECO:0000256" key="10">
    <source>
        <dbReference type="RuleBase" id="RU363063"/>
    </source>
</evidence>
<keyword evidence="9 10" id="KW-0472">Membrane</keyword>
<dbReference type="Proteomes" id="UP000789390">
    <property type="component" value="Unassembled WGS sequence"/>
</dbReference>
<dbReference type="FunFam" id="3.90.550.50:FF:000118">
    <property type="entry name" value="Hexosyltransferase"/>
    <property type="match status" value="1"/>
</dbReference>
<dbReference type="GO" id="GO:0016758">
    <property type="term" value="F:hexosyltransferase activity"/>
    <property type="evidence" value="ECO:0007669"/>
    <property type="project" value="InterPro"/>
</dbReference>
<evidence type="ECO:0000256" key="6">
    <source>
        <dbReference type="ARBA" id="ARBA00022968"/>
    </source>
</evidence>
<dbReference type="Gene3D" id="3.90.550.50">
    <property type="match status" value="1"/>
</dbReference>
<keyword evidence="6 10" id="KW-0735">Signal-anchor</keyword>
<dbReference type="EC" id="2.4.1.-" evidence="10"/>
<comment type="similarity">
    <text evidence="2 10">Belongs to the glycosyltransferase 31 family.</text>
</comment>
<dbReference type="PANTHER" id="PTHR11214:SF334">
    <property type="entry name" value="HEXOSYLTRANSFERASE"/>
    <property type="match status" value="1"/>
</dbReference>
<dbReference type="InterPro" id="IPR002659">
    <property type="entry name" value="Glyco_trans_31"/>
</dbReference>
<keyword evidence="12" id="KW-1185">Reference proteome</keyword>
<evidence type="ECO:0000256" key="4">
    <source>
        <dbReference type="ARBA" id="ARBA00022679"/>
    </source>
</evidence>
<sequence length="436" mass="49837">MLIFLLKTILPRNMKVIFKWLLLIGTVCYFIYLVDLIQRQPSAFFIFDQHQSQQQQKYGQNDITQTVVTIDRELFDYLVVHLHDTEYDGVDNYIRFMTVFKGLKPLPGIESLVPGMGPVVNDMSQFQHYPINLVPCPSSSSNSSNQSRSLFIGVISGPGNFERRATIRRTWHVHLNKNQQNKKSNKNALLDLLRFAFVIGQTNDSVVQQQVKDESEKYGDILQINMMDKYVDLSVKLTGLFHWLDTFCSRVDYVLKVDDDVYVNVHNLATVLHSLNVSEPSVYGRQCGGNIPDRSASKWKTGFEHWPWQRFPIYFQGAGVIIAGSAVRPILSAMQVTPYFIWEDMYLIGLCAVKAKIQLRTSDRIFVDMPDNPVDPCFIGDNVMWTTDSADVMNASHFASHNQFYDNKLQPSANVQQCNSSTQPAVEFPFGYAQQN</sequence>
<evidence type="ECO:0000256" key="3">
    <source>
        <dbReference type="ARBA" id="ARBA00022676"/>
    </source>
</evidence>
<evidence type="ECO:0000256" key="1">
    <source>
        <dbReference type="ARBA" id="ARBA00004323"/>
    </source>
</evidence>
<dbReference type="PANTHER" id="PTHR11214">
    <property type="entry name" value="BETA-1,3-N-ACETYLGLUCOSAMINYLTRANSFERASE"/>
    <property type="match status" value="1"/>
</dbReference>
<dbReference type="Pfam" id="PF01762">
    <property type="entry name" value="Galactosyl_T"/>
    <property type="match status" value="1"/>
</dbReference>
<comment type="subcellular location">
    <subcellularLocation>
        <location evidence="1 10">Golgi apparatus membrane</location>
        <topology evidence="1 10">Single-pass type II membrane protein</topology>
    </subcellularLocation>
</comment>
<reference evidence="11" key="1">
    <citation type="submission" date="2021-11" db="EMBL/GenBank/DDBJ databases">
        <authorList>
            <person name="Schell T."/>
        </authorList>
    </citation>
    <scope>NUCLEOTIDE SEQUENCE</scope>
    <source>
        <strain evidence="11">M5</strain>
    </source>
</reference>
<dbReference type="OrthoDB" id="5512589at2759"/>
<evidence type="ECO:0000256" key="2">
    <source>
        <dbReference type="ARBA" id="ARBA00008661"/>
    </source>
</evidence>
<comment type="caution">
    <text evidence="11">The sequence shown here is derived from an EMBL/GenBank/DDBJ whole genome shotgun (WGS) entry which is preliminary data.</text>
</comment>
<dbReference type="EMBL" id="CAKKLH010000315">
    <property type="protein sequence ID" value="CAH0111712.1"/>
    <property type="molecule type" value="Genomic_DNA"/>
</dbReference>
<keyword evidence="3 10" id="KW-0328">Glycosyltransferase</keyword>
<keyword evidence="5 10" id="KW-0812">Transmembrane</keyword>
<evidence type="ECO:0000256" key="7">
    <source>
        <dbReference type="ARBA" id="ARBA00022989"/>
    </source>
</evidence>
<keyword evidence="7 10" id="KW-1133">Transmembrane helix</keyword>
<evidence type="ECO:0000256" key="5">
    <source>
        <dbReference type="ARBA" id="ARBA00022692"/>
    </source>
</evidence>
<name>A0A8J2WQB5_9CRUS</name>
<dbReference type="GO" id="GO:0006493">
    <property type="term" value="P:protein O-linked glycosylation"/>
    <property type="evidence" value="ECO:0007669"/>
    <property type="project" value="TreeGrafter"/>
</dbReference>
<dbReference type="GO" id="GO:0000139">
    <property type="term" value="C:Golgi membrane"/>
    <property type="evidence" value="ECO:0007669"/>
    <property type="project" value="UniProtKB-SubCell"/>
</dbReference>
<protein>
    <recommendedName>
        <fullName evidence="10">Hexosyltransferase</fullName>
        <ecNumber evidence="10">2.4.1.-</ecNumber>
    </recommendedName>
</protein>
<dbReference type="AlphaFoldDB" id="A0A8J2WQB5"/>
<accession>A0A8J2WQB5</accession>
<evidence type="ECO:0000256" key="8">
    <source>
        <dbReference type="ARBA" id="ARBA00023034"/>
    </source>
</evidence>
<evidence type="ECO:0000313" key="11">
    <source>
        <dbReference type="EMBL" id="CAH0111712.1"/>
    </source>
</evidence>
<proteinExistence type="inferred from homology"/>
<evidence type="ECO:0000313" key="12">
    <source>
        <dbReference type="Proteomes" id="UP000789390"/>
    </source>
</evidence>
<evidence type="ECO:0000256" key="9">
    <source>
        <dbReference type="ARBA" id="ARBA00023136"/>
    </source>
</evidence>
<keyword evidence="4" id="KW-0808">Transferase</keyword>
<keyword evidence="8 10" id="KW-0333">Golgi apparatus</keyword>